<evidence type="ECO:0000313" key="12">
    <source>
        <dbReference type="Proteomes" id="UP000550714"/>
    </source>
</evidence>
<evidence type="ECO:0000256" key="1">
    <source>
        <dbReference type="ARBA" id="ARBA00004651"/>
    </source>
</evidence>
<feature type="transmembrane region" description="Helical" evidence="10">
    <location>
        <begin position="390"/>
        <end position="414"/>
    </location>
</feature>
<keyword evidence="4" id="KW-1003">Cell membrane</keyword>
<gene>
    <name evidence="11" type="ORF">FHS23_003650</name>
</gene>
<dbReference type="RefSeq" id="WP_183657123.1">
    <property type="nucleotide sequence ID" value="NZ_JACHWU010000004.1"/>
</dbReference>
<accession>A0A839S4D9</accession>
<dbReference type="AlphaFoldDB" id="A0A839S4D9"/>
<dbReference type="EMBL" id="JACHWU010000004">
    <property type="protein sequence ID" value="MBB3052616.1"/>
    <property type="molecule type" value="Genomic_DNA"/>
</dbReference>
<keyword evidence="8 10" id="KW-0472">Membrane</keyword>
<reference evidence="11 12" key="1">
    <citation type="submission" date="2020-08" db="EMBL/GenBank/DDBJ databases">
        <title>Genomic Encyclopedia of Type Strains, Phase III (KMG-III): the genomes of soil and plant-associated and newly described type strains.</title>
        <authorList>
            <person name="Whitman W."/>
        </authorList>
    </citation>
    <scope>NUCLEOTIDE SEQUENCE [LARGE SCALE GENOMIC DNA]</scope>
    <source>
        <strain evidence="11 12">CECT 8577</strain>
    </source>
</reference>
<feature type="transmembrane region" description="Helical" evidence="10">
    <location>
        <begin position="180"/>
        <end position="199"/>
    </location>
</feature>
<sequence>MIVALAVAPVVLVTMLIGLRGVAAMRTTSDFLVASRRVSPLLNSAAVSGEYLSAASFLGVAGLVVKDGIGSLWYPVGFTAGYIAMLALVAAPMRRSGALTVPDFAEARLGSAALRRLAAVVVLVIGVLYLVPQFRTAGLVLSVVTETPYWVGVVLAGGVVSATLALGGMRAATYVQAFQFVFKLVLFIVPAMWLLIQAGPEVRTEAVQPSEFTHFSDDTTVTFRVGATLDVPPGAEVVDREGGPRALRPGAWEVPPGTTVTFADGTPVPEVRGEAVPGSDGWERPLLDFDDEGYPLLGTWSVLIATMLGTMGLPHVIMRFHTSPDGRAARRTAAFTVALLSVFYLFPGIYGVLGRVLVPHLYLTGATDSAVVALPAQVDDGTAGTVFTGLLTAGAFAAFLATSLGLLLVVSGAISHDLVPGGLRQLRLAVIGAAAVIVLLALPAAAFDAGTLVTWGFTVAASTFCPLLVLGIWWRRLTAAGALSGVAAGLVSTIGSFLVNVAGPDLHGWVAILVAQPAPWTVPLAFLTMVVVSRLGRPAPWATAAMLRLHLHEHRLSPFVARPQSDSAARDLGHSSWPARRSSAVRRITRRLGR</sequence>
<dbReference type="Gene3D" id="1.20.1730.10">
    <property type="entry name" value="Sodium/glucose cotransporter"/>
    <property type="match status" value="1"/>
</dbReference>
<proteinExistence type="inferred from homology"/>
<feature type="transmembrane region" description="Helical" evidence="10">
    <location>
        <begin position="72"/>
        <end position="91"/>
    </location>
</feature>
<name>A0A839S4D9_9PSEU</name>
<dbReference type="Proteomes" id="UP000550714">
    <property type="component" value="Unassembled WGS sequence"/>
</dbReference>
<dbReference type="InterPro" id="IPR050277">
    <property type="entry name" value="Sodium:Solute_Symporter"/>
</dbReference>
<feature type="transmembrane region" description="Helical" evidence="10">
    <location>
        <begin position="333"/>
        <end position="353"/>
    </location>
</feature>
<dbReference type="InterPro" id="IPR001734">
    <property type="entry name" value="Na/solute_symporter"/>
</dbReference>
<comment type="subcellular location">
    <subcellularLocation>
        <location evidence="1">Cell membrane</location>
        <topology evidence="1">Multi-pass membrane protein</topology>
    </subcellularLocation>
</comment>
<dbReference type="PANTHER" id="PTHR48086">
    <property type="entry name" value="SODIUM/PROLINE SYMPORTER-RELATED"/>
    <property type="match status" value="1"/>
</dbReference>
<dbReference type="PROSITE" id="PS50283">
    <property type="entry name" value="NA_SOLUT_SYMP_3"/>
    <property type="match status" value="1"/>
</dbReference>
<dbReference type="GO" id="GO:0015123">
    <property type="term" value="F:acetate transmembrane transporter activity"/>
    <property type="evidence" value="ECO:0007669"/>
    <property type="project" value="TreeGrafter"/>
</dbReference>
<evidence type="ECO:0000256" key="6">
    <source>
        <dbReference type="ARBA" id="ARBA00022847"/>
    </source>
</evidence>
<evidence type="ECO:0000256" key="5">
    <source>
        <dbReference type="ARBA" id="ARBA00022692"/>
    </source>
</evidence>
<keyword evidence="7 10" id="KW-1133">Transmembrane helix</keyword>
<dbReference type="GO" id="GO:0006847">
    <property type="term" value="P:plasma membrane acetate transport"/>
    <property type="evidence" value="ECO:0007669"/>
    <property type="project" value="TreeGrafter"/>
</dbReference>
<dbReference type="PANTHER" id="PTHR48086:SF6">
    <property type="entry name" value="CATION_ACETATE SYMPORTER ACTP"/>
    <property type="match status" value="1"/>
</dbReference>
<feature type="transmembrane region" description="Helical" evidence="10">
    <location>
        <begin position="509"/>
        <end position="532"/>
    </location>
</feature>
<keyword evidence="6" id="KW-0769">Symport</keyword>
<evidence type="ECO:0000256" key="3">
    <source>
        <dbReference type="ARBA" id="ARBA00022448"/>
    </source>
</evidence>
<dbReference type="CDD" id="cd11480">
    <property type="entry name" value="SLC5sbd_u4"/>
    <property type="match status" value="1"/>
</dbReference>
<evidence type="ECO:0000256" key="8">
    <source>
        <dbReference type="ARBA" id="ARBA00023136"/>
    </source>
</evidence>
<evidence type="ECO:0000256" key="9">
    <source>
        <dbReference type="RuleBase" id="RU362091"/>
    </source>
</evidence>
<organism evidence="11 12">
    <name type="scientific">Prauserella isguenensis</name>
    <dbReference type="NCBI Taxonomy" id="1470180"/>
    <lineage>
        <taxon>Bacteria</taxon>
        <taxon>Bacillati</taxon>
        <taxon>Actinomycetota</taxon>
        <taxon>Actinomycetes</taxon>
        <taxon>Pseudonocardiales</taxon>
        <taxon>Pseudonocardiaceae</taxon>
        <taxon>Prauserella</taxon>
    </lineage>
</organism>
<feature type="transmembrane region" description="Helical" evidence="10">
    <location>
        <begin position="112"/>
        <end position="129"/>
    </location>
</feature>
<keyword evidence="3" id="KW-0813">Transport</keyword>
<evidence type="ECO:0000256" key="2">
    <source>
        <dbReference type="ARBA" id="ARBA00006434"/>
    </source>
</evidence>
<evidence type="ECO:0000256" key="7">
    <source>
        <dbReference type="ARBA" id="ARBA00022989"/>
    </source>
</evidence>
<feature type="transmembrane region" description="Helical" evidence="10">
    <location>
        <begin position="481"/>
        <end position="503"/>
    </location>
</feature>
<protein>
    <submittedName>
        <fullName evidence="11">Na+(H+)/acetate symporter ActP</fullName>
    </submittedName>
</protein>
<feature type="transmembrane region" description="Helical" evidence="10">
    <location>
        <begin position="294"/>
        <end position="313"/>
    </location>
</feature>
<feature type="transmembrane region" description="Helical" evidence="10">
    <location>
        <begin position="426"/>
        <end position="446"/>
    </location>
</feature>
<evidence type="ECO:0000256" key="10">
    <source>
        <dbReference type="SAM" id="Phobius"/>
    </source>
</evidence>
<keyword evidence="12" id="KW-1185">Reference proteome</keyword>
<keyword evidence="5 10" id="KW-0812">Transmembrane</keyword>
<dbReference type="GO" id="GO:0005886">
    <property type="term" value="C:plasma membrane"/>
    <property type="evidence" value="ECO:0007669"/>
    <property type="project" value="UniProtKB-SubCell"/>
</dbReference>
<comment type="caution">
    <text evidence="11">The sequence shown here is derived from an EMBL/GenBank/DDBJ whole genome shotgun (WGS) entry which is preliminary data.</text>
</comment>
<comment type="similarity">
    <text evidence="2 9">Belongs to the sodium:solute symporter (SSF) (TC 2.A.21) family.</text>
</comment>
<feature type="transmembrane region" description="Helical" evidence="10">
    <location>
        <begin position="452"/>
        <end position="474"/>
    </location>
</feature>
<dbReference type="InterPro" id="IPR038377">
    <property type="entry name" value="Na/Glc_symporter_sf"/>
</dbReference>
<feature type="transmembrane region" description="Helical" evidence="10">
    <location>
        <begin position="149"/>
        <end position="168"/>
    </location>
</feature>
<evidence type="ECO:0000256" key="4">
    <source>
        <dbReference type="ARBA" id="ARBA00022475"/>
    </source>
</evidence>
<evidence type="ECO:0000313" key="11">
    <source>
        <dbReference type="EMBL" id="MBB3052616.1"/>
    </source>
</evidence>
<dbReference type="GO" id="GO:0015293">
    <property type="term" value="F:symporter activity"/>
    <property type="evidence" value="ECO:0007669"/>
    <property type="project" value="UniProtKB-KW"/>
</dbReference>
<dbReference type="Pfam" id="PF00474">
    <property type="entry name" value="SSF"/>
    <property type="match status" value="2"/>
</dbReference>